<sequence length="136" mass="15705">MEENIQSNQMYLDREEASPGQDLESLPQERHVWRMPEFSRIPQDQKNELETTPSLEKEGPVASTSSKPATEMSKDKLKEPQKKQKGPKNHQSKCTGKVNSHRPYPQEYRITKLEPSAFESVVNMARTLMEFTAKEK</sequence>
<comment type="caution">
    <text evidence="2">The sequence shown here is derived from an EMBL/GenBank/DDBJ whole genome shotgun (WGS) entry which is preliminary data.</text>
</comment>
<feature type="region of interest" description="Disordered" evidence="1">
    <location>
        <begin position="1"/>
        <end position="108"/>
    </location>
</feature>
<reference evidence="2" key="1">
    <citation type="submission" date="2021-03" db="EMBL/GenBank/DDBJ databases">
        <title>Draft genome sequence of rust myrtle Austropuccinia psidii MF-1, a brazilian biotype.</title>
        <authorList>
            <person name="Quecine M.C."/>
            <person name="Pachon D.M.R."/>
            <person name="Bonatelli M.L."/>
            <person name="Correr F.H."/>
            <person name="Franceschini L.M."/>
            <person name="Leite T.F."/>
            <person name="Margarido G.R.A."/>
            <person name="Almeida C.A."/>
            <person name="Ferrarezi J.A."/>
            <person name="Labate C.A."/>
        </authorList>
    </citation>
    <scope>NUCLEOTIDE SEQUENCE</scope>
    <source>
        <strain evidence="2">MF-1</strain>
    </source>
</reference>
<feature type="compositionally biased region" description="Basic and acidic residues" evidence="1">
    <location>
        <begin position="72"/>
        <end position="82"/>
    </location>
</feature>
<accession>A0A9Q3BD91</accession>
<dbReference type="Proteomes" id="UP000765509">
    <property type="component" value="Unassembled WGS sequence"/>
</dbReference>
<dbReference type="EMBL" id="AVOT02000432">
    <property type="protein sequence ID" value="MBW0462840.1"/>
    <property type="molecule type" value="Genomic_DNA"/>
</dbReference>
<evidence type="ECO:0000256" key="1">
    <source>
        <dbReference type="SAM" id="MobiDB-lite"/>
    </source>
</evidence>
<dbReference type="AlphaFoldDB" id="A0A9Q3BD91"/>
<organism evidence="2 3">
    <name type="scientific">Austropuccinia psidii MF-1</name>
    <dbReference type="NCBI Taxonomy" id="1389203"/>
    <lineage>
        <taxon>Eukaryota</taxon>
        <taxon>Fungi</taxon>
        <taxon>Dikarya</taxon>
        <taxon>Basidiomycota</taxon>
        <taxon>Pucciniomycotina</taxon>
        <taxon>Pucciniomycetes</taxon>
        <taxon>Pucciniales</taxon>
        <taxon>Sphaerophragmiaceae</taxon>
        <taxon>Austropuccinia</taxon>
    </lineage>
</organism>
<name>A0A9Q3BD91_9BASI</name>
<evidence type="ECO:0000313" key="3">
    <source>
        <dbReference type="Proteomes" id="UP000765509"/>
    </source>
</evidence>
<keyword evidence="3" id="KW-1185">Reference proteome</keyword>
<feature type="compositionally biased region" description="Basic and acidic residues" evidence="1">
    <location>
        <begin position="43"/>
        <end position="59"/>
    </location>
</feature>
<gene>
    <name evidence="2" type="ORF">O181_002555</name>
</gene>
<evidence type="ECO:0000313" key="2">
    <source>
        <dbReference type="EMBL" id="MBW0462840.1"/>
    </source>
</evidence>
<feature type="compositionally biased region" description="Polar residues" evidence="1">
    <location>
        <begin position="1"/>
        <end position="10"/>
    </location>
</feature>
<protein>
    <submittedName>
        <fullName evidence="2">Uncharacterized protein</fullName>
    </submittedName>
</protein>
<proteinExistence type="predicted"/>